<proteinExistence type="predicted"/>
<dbReference type="PANTHER" id="PTHR31351:SF25">
    <property type="entry name" value="AUXIN CANALIZATION PROTEIN (DUF828)"/>
    <property type="match status" value="1"/>
</dbReference>
<evidence type="ECO:0000313" key="4">
    <source>
        <dbReference type="Proteomes" id="UP001163823"/>
    </source>
</evidence>
<organism evidence="3 4">
    <name type="scientific">Quillaja saponaria</name>
    <name type="common">Soap bark tree</name>
    <dbReference type="NCBI Taxonomy" id="32244"/>
    <lineage>
        <taxon>Eukaryota</taxon>
        <taxon>Viridiplantae</taxon>
        <taxon>Streptophyta</taxon>
        <taxon>Embryophyta</taxon>
        <taxon>Tracheophyta</taxon>
        <taxon>Spermatophyta</taxon>
        <taxon>Magnoliopsida</taxon>
        <taxon>eudicotyledons</taxon>
        <taxon>Gunneridae</taxon>
        <taxon>Pentapetalae</taxon>
        <taxon>rosids</taxon>
        <taxon>fabids</taxon>
        <taxon>Fabales</taxon>
        <taxon>Quillajaceae</taxon>
        <taxon>Quillaja</taxon>
    </lineage>
</organism>
<dbReference type="InterPro" id="IPR008546">
    <property type="entry name" value="VAN3-bd-like_auxin_canal"/>
</dbReference>
<dbReference type="EMBL" id="JARAOO010000009">
    <property type="protein sequence ID" value="KAJ7955718.1"/>
    <property type="molecule type" value="Genomic_DNA"/>
</dbReference>
<dbReference type="InterPro" id="IPR040269">
    <property type="entry name" value="VAB"/>
</dbReference>
<dbReference type="Pfam" id="PF05703">
    <property type="entry name" value="Auxin_canalis"/>
    <property type="match status" value="1"/>
</dbReference>
<comment type="caution">
    <text evidence="3">The sequence shown here is derived from an EMBL/GenBank/DDBJ whole genome shotgun (WGS) entry which is preliminary data.</text>
</comment>
<dbReference type="Pfam" id="PF08458">
    <property type="entry name" value="PH_2"/>
    <property type="match status" value="1"/>
</dbReference>
<evidence type="ECO:0000259" key="1">
    <source>
        <dbReference type="Pfam" id="PF05703"/>
    </source>
</evidence>
<name>A0AAD7LD99_QUISA</name>
<dbReference type="AlphaFoldDB" id="A0AAD7LD99"/>
<sequence>MDSNFSLTPSEAHPETMDFLSRAWCNFAVQALQPELQDQSVFLVDNPMKNLEGRTKAYPLKVEDNVKMDNADFKSLPQLKYNNVKSWISMQQAMHPELNYNSYCRRKWMPWKQMLPSKIVSIKKWLKEIKSRRKEEDRLRRAEVHAAMSMAGLAAALASIAAGNSKKESNMEKEAAVASAAALVAAQCAKVAEAMGAKKEQLSNILGSAMSGTTASDILTLTAAAATSLRGADTLKARTGLKNRLNGSALVLPIEDNNDLDFDFERGRSILKRGAQLYVETPEGNSMLRLVSVILNSEAKVILEIRKLNILKSKKESTVLTLHAELYNDSEAEDTKTCYLIVLTTSRGTFKLDMADNSQRYTTWATAINHMLMLSNSFTN</sequence>
<keyword evidence="4" id="KW-1185">Reference proteome</keyword>
<protein>
    <submittedName>
        <fullName evidence="3">VAN3-binding protein</fullName>
    </submittedName>
</protein>
<dbReference type="PANTHER" id="PTHR31351">
    <property type="entry name" value="EXPRESSED PROTEIN"/>
    <property type="match status" value="1"/>
</dbReference>
<accession>A0AAD7LD99</accession>
<gene>
    <name evidence="3" type="ORF">O6P43_022259</name>
</gene>
<feature type="domain" description="Pleckstrin-like plant" evidence="2">
    <location>
        <begin position="277"/>
        <end position="375"/>
    </location>
</feature>
<dbReference type="InterPro" id="IPR013666">
    <property type="entry name" value="PH_pln"/>
</dbReference>
<evidence type="ECO:0000259" key="2">
    <source>
        <dbReference type="Pfam" id="PF08458"/>
    </source>
</evidence>
<dbReference type="KEGG" id="qsa:O6P43_022259"/>
<feature type="domain" description="VAN3-binding protein-like auxin canalisation" evidence="1">
    <location>
        <begin position="13"/>
        <end position="256"/>
    </location>
</feature>
<evidence type="ECO:0000313" key="3">
    <source>
        <dbReference type="EMBL" id="KAJ7955718.1"/>
    </source>
</evidence>
<dbReference type="Proteomes" id="UP001163823">
    <property type="component" value="Chromosome 9"/>
</dbReference>
<reference evidence="3" key="1">
    <citation type="journal article" date="2023" name="Science">
        <title>Elucidation of the pathway for biosynthesis of saponin adjuvants from the soapbark tree.</title>
        <authorList>
            <person name="Reed J."/>
            <person name="Orme A."/>
            <person name="El-Demerdash A."/>
            <person name="Owen C."/>
            <person name="Martin L.B.B."/>
            <person name="Misra R.C."/>
            <person name="Kikuchi S."/>
            <person name="Rejzek M."/>
            <person name="Martin A.C."/>
            <person name="Harkess A."/>
            <person name="Leebens-Mack J."/>
            <person name="Louveau T."/>
            <person name="Stephenson M.J."/>
            <person name="Osbourn A."/>
        </authorList>
    </citation>
    <scope>NUCLEOTIDE SEQUENCE</scope>
    <source>
        <strain evidence="3">S10</strain>
    </source>
</reference>